<keyword evidence="3" id="KW-1185">Reference proteome</keyword>
<reference evidence="2 3" key="1">
    <citation type="journal article" date="2019" name="Emerg. Microbes Infect.">
        <title>Comprehensive subspecies identification of 175 nontuberculous mycobacteria species based on 7547 genomic profiles.</title>
        <authorList>
            <person name="Matsumoto Y."/>
            <person name="Kinjo T."/>
            <person name="Motooka D."/>
            <person name="Nabeya D."/>
            <person name="Jung N."/>
            <person name="Uechi K."/>
            <person name="Horii T."/>
            <person name="Iida T."/>
            <person name="Fujita J."/>
            <person name="Nakamura S."/>
        </authorList>
    </citation>
    <scope>NUCLEOTIDE SEQUENCE [LARGE SCALE GENOMIC DNA]</scope>
    <source>
        <strain evidence="2 3">JCM 30396</strain>
    </source>
</reference>
<organism evidence="2 3">
    <name type="scientific">Mycolicibacterium helvum</name>
    <dbReference type="NCBI Taxonomy" id="1534349"/>
    <lineage>
        <taxon>Bacteria</taxon>
        <taxon>Bacillati</taxon>
        <taxon>Actinomycetota</taxon>
        <taxon>Actinomycetes</taxon>
        <taxon>Mycobacteriales</taxon>
        <taxon>Mycobacteriaceae</taxon>
        <taxon>Mycolicibacterium</taxon>
    </lineage>
</organism>
<dbReference type="RefSeq" id="WP_163750790.1">
    <property type="nucleotide sequence ID" value="NZ_AP022596.1"/>
</dbReference>
<evidence type="ECO:0000259" key="1">
    <source>
        <dbReference type="Pfam" id="PF26395"/>
    </source>
</evidence>
<dbReference type="InterPro" id="IPR058588">
    <property type="entry name" value="E2-CBASS"/>
</dbReference>
<evidence type="ECO:0000313" key="2">
    <source>
        <dbReference type="EMBL" id="BBY66819.1"/>
    </source>
</evidence>
<name>A0A7I7TEG0_9MYCO</name>
<dbReference type="AlphaFoldDB" id="A0A7I7TEG0"/>
<dbReference type="Pfam" id="PF26395">
    <property type="entry name" value="E2-CBASS"/>
    <property type="match status" value="1"/>
</dbReference>
<proteinExistence type="predicted"/>
<accession>A0A7I7TEG0</accession>
<dbReference type="EMBL" id="AP022596">
    <property type="protein sequence ID" value="BBY66819.1"/>
    <property type="molecule type" value="Genomic_DNA"/>
</dbReference>
<evidence type="ECO:0000313" key="3">
    <source>
        <dbReference type="Proteomes" id="UP000467148"/>
    </source>
</evidence>
<sequence>MARRNEYLNVSQQAFALRNLLPDATITLRRGTRLTMTADLQPTPMSRHYRVKIDYRLGALPEVSVIAPELQLHSAADELPHTFPGEKLCLHLPGEWSPSMYIARTTVPWTSEWLFYYELWLITGTWEGGGHGESSSA</sequence>
<protein>
    <recommendedName>
        <fullName evidence="1">Type II CBASS E2 protein domain-containing protein</fullName>
    </recommendedName>
</protein>
<gene>
    <name evidence="2" type="ORF">MHEL_50620</name>
</gene>
<feature type="domain" description="Type II CBASS E2 protein" evidence="1">
    <location>
        <begin position="13"/>
        <end position="131"/>
    </location>
</feature>
<dbReference type="Proteomes" id="UP000467148">
    <property type="component" value="Chromosome"/>
</dbReference>
<dbReference type="KEGG" id="mhev:MHEL_50620"/>